<dbReference type="OrthoDB" id="9135395at2"/>
<proteinExistence type="predicted"/>
<evidence type="ECO:0000313" key="1">
    <source>
        <dbReference type="EMBL" id="SET26030.1"/>
    </source>
</evidence>
<dbReference type="Proteomes" id="UP000242642">
    <property type="component" value="Unassembled WGS sequence"/>
</dbReference>
<dbReference type="EMBL" id="FOHV01000013">
    <property type="protein sequence ID" value="SET26030.1"/>
    <property type="molecule type" value="Genomic_DNA"/>
</dbReference>
<keyword evidence="2" id="KW-1185">Reference proteome</keyword>
<dbReference type="AlphaFoldDB" id="A0A1I0D1Q5"/>
<reference evidence="2" key="1">
    <citation type="submission" date="2016-10" db="EMBL/GenBank/DDBJ databases">
        <authorList>
            <person name="Varghese N."/>
            <person name="Submissions S."/>
        </authorList>
    </citation>
    <scope>NUCLEOTIDE SEQUENCE [LARGE SCALE GENOMIC DNA]</scope>
    <source>
        <strain evidence="2">DSM 18579</strain>
    </source>
</reference>
<sequence length="60" mass="6923">MIAPPIPLKAYCPKCNWVDDTIQRSDLIMTPNGMHCPECQSQISLRPLTLFEQLVDKFKF</sequence>
<gene>
    <name evidence="1" type="ORF">SAMN02583745_01824</name>
</gene>
<dbReference type="STRING" id="1123402.SAMN02583745_01824"/>
<accession>A0A1I0D1Q5</accession>
<name>A0A1I0D1Q5_9GAMM</name>
<dbReference type="RefSeq" id="WP_093319994.1">
    <property type="nucleotide sequence ID" value="NZ_FOHV01000013.1"/>
</dbReference>
<protein>
    <submittedName>
        <fullName evidence="1">Uncharacterized protein</fullName>
    </submittedName>
</protein>
<evidence type="ECO:0000313" key="2">
    <source>
        <dbReference type="Proteomes" id="UP000242642"/>
    </source>
</evidence>
<organism evidence="1 2">
    <name type="scientific">Thorsellia anophelis DSM 18579</name>
    <dbReference type="NCBI Taxonomy" id="1123402"/>
    <lineage>
        <taxon>Bacteria</taxon>
        <taxon>Pseudomonadati</taxon>
        <taxon>Pseudomonadota</taxon>
        <taxon>Gammaproteobacteria</taxon>
        <taxon>Enterobacterales</taxon>
        <taxon>Thorselliaceae</taxon>
        <taxon>Thorsellia</taxon>
    </lineage>
</organism>